<evidence type="ECO:0000313" key="9">
    <source>
        <dbReference type="Proteomes" id="UP000030184"/>
    </source>
</evidence>
<proteinExistence type="inferred from homology"/>
<dbReference type="GO" id="GO:0008967">
    <property type="term" value="F:phosphoglycolate phosphatase activity"/>
    <property type="evidence" value="ECO:0007669"/>
    <property type="project" value="UniProtKB-EC"/>
</dbReference>
<dbReference type="STRING" id="504487.JCM19538_2102"/>
<evidence type="ECO:0000313" key="5">
    <source>
        <dbReference type="EMBL" id="GAL65305.1"/>
    </source>
</evidence>
<gene>
    <name evidence="5" type="ORF">JCM19301_3765</name>
    <name evidence="6" type="ORF">JCM19302_4094</name>
    <name evidence="7" type="ORF">JCM19538_2102</name>
</gene>
<evidence type="ECO:0000256" key="3">
    <source>
        <dbReference type="ARBA" id="ARBA00006171"/>
    </source>
</evidence>
<evidence type="ECO:0000313" key="8">
    <source>
        <dbReference type="Proteomes" id="UP000029646"/>
    </source>
</evidence>
<comment type="catalytic activity">
    <reaction evidence="1">
        <text>2-phosphoglycolate + H2O = glycolate + phosphate</text>
        <dbReference type="Rhea" id="RHEA:14369"/>
        <dbReference type="ChEBI" id="CHEBI:15377"/>
        <dbReference type="ChEBI" id="CHEBI:29805"/>
        <dbReference type="ChEBI" id="CHEBI:43474"/>
        <dbReference type="ChEBI" id="CHEBI:58033"/>
        <dbReference type="EC" id="3.1.3.18"/>
    </reaction>
</comment>
<evidence type="ECO:0000256" key="2">
    <source>
        <dbReference type="ARBA" id="ARBA00004818"/>
    </source>
</evidence>
<dbReference type="OrthoDB" id="9807630at2"/>
<dbReference type="EC" id="3.1.3.18" evidence="4"/>
<keyword evidence="9" id="KW-1185">Reference proteome</keyword>
<dbReference type="Pfam" id="PF00702">
    <property type="entry name" value="Hydrolase"/>
    <property type="match status" value="1"/>
</dbReference>
<dbReference type="EMBL" id="BBNR01000001">
    <property type="protein sequence ID" value="GAL65305.1"/>
    <property type="molecule type" value="Genomic_DNA"/>
</dbReference>
<name>A0A090VX97_9FLAO</name>
<dbReference type="Proteomes" id="UP000030184">
    <property type="component" value="Unassembled WGS sequence"/>
</dbReference>
<dbReference type="SUPFAM" id="SSF56784">
    <property type="entry name" value="HAD-like"/>
    <property type="match status" value="1"/>
</dbReference>
<dbReference type="Gene3D" id="3.40.50.1000">
    <property type="entry name" value="HAD superfamily/HAD-like"/>
    <property type="match status" value="1"/>
</dbReference>
<dbReference type="InterPro" id="IPR023198">
    <property type="entry name" value="PGP-like_dom2"/>
</dbReference>
<dbReference type="InterPro" id="IPR050155">
    <property type="entry name" value="HAD-like_hydrolase_sf"/>
</dbReference>
<dbReference type="SFLD" id="SFLDG01129">
    <property type="entry name" value="C1.5:_HAD__Beta-PGM__Phosphata"/>
    <property type="match status" value="1"/>
</dbReference>
<dbReference type="InterPro" id="IPR036412">
    <property type="entry name" value="HAD-like_sf"/>
</dbReference>
<dbReference type="InterPro" id="IPR023214">
    <property type="entry name" value="HAD_sf"/>
</dbReference>
<dbReference type="AlphaFoldDB" id="A0A090VX97"/>
<dbReference type="PANTHER" id="PTHR43434">
    <property type="entry name" value="PHOSPHOGLYCOLATE PHOSPHATASE"/>
    <property type="match status" value="1"/>
</dbReference>
<accession>A0A090VX97</accession>
<dbReference type="EMBL" id="BBNY01000005">
    <property type="protein sequence ID" value="GAL89113.1"/>
    <property type="molecule type" value="Genomic_DNA"/>
</dbReference>
<dbReference type="GO" id="GO:0005829">
    <property type="term" value="C:cytosol"/>
    <property type="evidence" value="ECO:0007669"/>
    <property type="project" value="TreeGrafter"/>
</dbReference>
<evidence type="ECO:0000256" key="1">
    <source>
        <dbReference type="ARBA" id="ARBA00000830"/>
    </source>
</evidence>
<dbReference type="Gene3D" id="1.10.150.240">
    <property type="entry name" value="Putative phosphatase, domain 2"/>
    <property type="match status" value="1"/>
</dbReference>
<dbReference type="eggNOG" id="COG0546">
    <property type="taxonomic scope" value="Bacteria"/>
</dbReference>
<comment type="caution">
    <text evidence="6">The sequence shown here is derived from an EMBL/GenBank/DDBJ whole genome shotgun (WGS) entry which is preliminary data.</text>
</comment>
<dbReference type="Proteomes" id="UP000029641">
    <property type="component" value="Unassembled WGS sequence"/>
</dbReference>
<dbReference type="PANTHER" id="PTHR43434:SF1">
    <property type="entry name" value="PHOSPHOGLYCOLATE PHOSPHATASE"/>
    <property type="match status" value="1"/>
</dbReference>
<dbReference type="Proteomes" id="UP000029646">
    <property type="component" value="Unassembled WGS sequence"/>
</dbReference>
<keyword evidence="6" id="KW-0378">Hydrolase</keyword>
<evidence type="ECO:0000256" key="4">
    <source>
        <dbReference type="ARBA" id="ARBA00013078"/>
    </source>
</evidence>
<dbReference type="EMBL" id="BBNS01000001">
    <property type="protein sequence ID" value="GAL69365.1"/>
    <property type="molecule type" value="Genomic_DNA"/>
</dbReference>
<organism evidence="6 8">
    <name type="scientific">Jejuia pallidilutea</name>
    <dbReference type="NCBI Taxonomy" id="504487"/>
    <lineage>
        <taxon>Bacteria</taxon>
        <taxon>Pseudomonadati</taxon>
        <taxon>Bacteroidota</taxon>
        <taxon>Flavobacteriia</taxon>
        <taxon>Flavobacteriales</taxon>
        <taxon>Flavobacteriaceae</taxon>
        <taxon>Jejuia</taxon>
    </lineage>
</organism>
<reference evidence="9" key="1">
    <citation type="journal article" date="2014" name="Genome Announc.">
        <title>Draft Genome Sequence of Marine Flavobacterium Jejuia pallidilutea Strain 11shimoA1 and Pigmentation Mutants.</title>
        <authorList>
            <person name="Takatani N."/>
            <person name="Nakanishi M."/>
            <person name="Meirelles P."/>
            <person name="Mino S."/>
            <person name="Suda W."/>
            <person name="Oshima K."/>
            <person name="Hattori M."/>
            <person name="Ohkuma M."/>
            <person name="Hosokawa M."/>
            <person name="Miyashita K."/>
            <person name="Thompson F.L."/>
            <person name="Niwa A."/>
            <person name="Sawabe T."/>
            <person name="Sawabe T."/>
        </authorList>
    </citation>
    <scope>NUCLEOTIDE SEQUENCE [LARGE SCALE GENOMIC DNA]</scope>
    <source>
        <strain evidence="9">JCM 19538</strain>
    </source>
</reference>
<dbReference type="GO" id="GO:0006281">
    <property type="term" value="P:DNA repair"/>
    <property type="evidence" value="ECO:0007669"/>
    <property type="project" value="TreeGrafter"/>
</dbReference>
<evidence type="ECO:0000313" key="7">
    <source>
        <dbReference type="EMBL" id="GAL89113.1"/>
    </source>
</evidence>
<sequence length="226" mass="26114">MTIKNIFFDFDGVIAESVSAKTDAFREMYLPYGEGIADKVIDYHLKNGGVSRYDKFKHWEKTFFGKEISEERVQELAQQFSKLVLEKVITSEQVPGANAFIKKYAGTLNFWIITGTPTTEIEIIAKERGLTKYFIGIHGSPEKKRYWTEYLIKSHNLKREETLFLGDATTDQDAAMFSRLHFALRKNDENRDIFKDYKGMSFNSFSELEGILNKTKSINIDKSENI</sequence>
<dbReference type="RefSeq" id="WP_042240134.1">
    <property type="nucleotide sequence ID" value="NZ_BBNR01000001.1"/>
</dbReference>
<protein>
    <recommendedName>
        <fullName evidence="4">phosphoglycolate phosphatase</fullName>
        <ecNumber evidence="4">3.1.3.18</ecNumber>
    </recommendedName>
</protein>
<comment type="similarity">
    <text evidence="3">Belongs to the HAD-like hydrolase superfamily. CbbY/CbbZ/Gph/YieH family.</text>
</comment>
<comment type="pathway">
    <text evidence="2">Organic acid metabolism; glycolate biosynthesis; glycolate from 2-phosphoglycolate: step 1/1.</text>
</comment>
<dbReference type="SFLD" id="SFLDS00003">
    <property type="entry name" value="Haloacid_Dehalogenase"/>
    <property type="match status" value="1"/>
</dbReference>
<evidence type="ECO:0000313" key="6">
    <source>
        <dbReference type="EMBL" id="GAL69365.1"/>
    </source>
</evidence>